<keyword evidence="2" id="KW-0489">Methyltransferase</keyword>
<keyword evidence="3" id="KW-1185">Reference proteome</keyword>
<sequence length="368" mass="40625">MPTTRRLVVAAAAVGALTLAALTVLILLEILELLAGLTLGLLTCALGLMLLVTVAVRRLDGKALRIDGRVKRQEVVLTKVTDALTRVAGSLDQVAEATEAHGSRREEDLRAIRASLGEDRVNTMLVRQEIEGAIRDLGALVDTRLDGVQSALARELKQDYRQIEAFVDLRSLIEPRAPMPELRGWAASPDLMRRLVTHVCEHRPGLIVECGSGSSSVWLGYAVERFGRGRVVSLEHDERYLALSRDLVRAHGLSHIVEVRHAPLRPWRRGEESWDWYDEEATRDLDGIGLLLVDGPPTATGPQARYPAVPALLERCAKDVYILVDDAARSDERAVIRRWLEEFPLEAADHTADHRAEKGLVTLTLTAP</sequence>
<organism evidence="2 3">
    <name type="scientific">Microtetraspora glauca</name>
    <dbReference type="NCBI Taxonomy" id="1996"/>
    <lineage>
        <taxon>Bacteria</taxon>
        <taxon>Bacillati</taxon>
        <taxon>Actinomycetota</taxon>
        <taxon>Actinomycetes</taxon>
        <taxon>Streptosporangiales</taxon>
        <taxon>Streptosporangiaceae</taxon>
        <taxon>Microtetraspora</taxon>
    </lineage>
</organism>
<dbReference type="GO" id="GO:0008168">
    <property type="term" value="F:methyltransferase activity"/>
    <property type="evidence" value="ECO:0007669"/>
    <property type="project" value="UniProtKB-KW"/>
</dbReference>
<dbReference type="EMBL" id="JBFALK010000006">
    <property type="protein sequence ID" value="MEV0969769.1"/>
    <property type="molecule type" value="Genomic_DNA"/>
</dbReference>
<evidence type="ECO:0000313" key="2">
    <source>
        <dbReference type="EMBL" id="MEV0969769.1"/>
    </source>
</evidence>
<dbReference type="InterPro" id="IPR029063">
    <property type="entry name" value="SAM-dependent_MTases_sf"/>
</dbReference>
<keyword evidence="1" id="KW-1133">Transmembrane helix</keyword>
<name>A0ABV3GDQ6_MICGL</name>
<keyword evidence="2" id="KW-0808">Transferase</keyword>
<dbReference type="EC" id="2.1.1.-" evidence="2"/>
<dbReference type="Pfam" id="PF13578">
    <property type="entry name" value="Methyltransf_24"/>
    <property type="match status" value="1"/>
</dbReference>
<dbReference type="GO" id="GO:0032259">
    <property type="term" value="P:methylation"/>
    <property type="evidence" value="ECO:0007669"/>
    <property type="project" value="UniProtKB-KW"/>
</dbReference>
<comment type="caution">
    <text evidence="2">The sequence shown here is derived from an EMBL/GenBank/DDBJ whole genome shotgun (WGS) entry which is preliminary data.</text>
</comment>
<protein>
    <submittedName>
        <fullName evidence="2">Class I SAM-dependent methyltransferase</fullName>
        <ecNumber evidence="2">2.1.1.-</ecNumber>
    </submittedName>
</protein>
<dbReference type="SUPFAM" id="SSF53335">
    <property type="entry name" value="S-adenosyl-L-methionine-dependent methyltransferases"/>
    <property type="match status" value="1"/>
</dbReference>
<evidence type="ECO:0000313" key="3">
    <source>
        <dbReference type="Proteomes" id="UP001551675"/>
    </source>
</evidence>
<feature type="transmembrane region" description="Helical" evidence="1">
    <location>
        <begin position="7"/>
        <end position="28"/>
    </location>
</feature>
<reference evidence="2 3" key="1">
    <citation type="submission" date="2024-06" db="EMBL/GenBank/DDBJ databases">
        <title>The Natural Products Discovery Center: Release of the First 8490 Sequenced Strains for Exploring Actinobacteria Biosynthetic Diversity.</title>
        <authorList>
            <person name="Kalkreuter E."/>
            <person name="Kautsar S.A."/>
            <person name="Yang D."/>
            <person name="Bader C.D."/>
            <person name="Teijaro C.N."/>
            <person name="Fluegel L."/>
            <person name="Davis C.M."/>
            <person name="Simpson J.R."/>
            <person name="Lauterbach L."/>
            <person name="Steele A.D."/>
            <person name="Gui C."/>
            <person name="Meng S."/>
            <person name="Li G."/>
            <person name="Viehrig K."/>
            <person name="Ye F."/>
            <person name="Su P."/>
            <person name="Kiefer A.F."/>
            <person name="Nichols A."/>
            <person name="Cepeda A.J."/>
            <person name="Yan W."/>
            <person name="Fan B."/>
            <person name="Jiang Y."/>
            <person name="Adhikari A."/>
            <person name="Zheng C.-J."/>
            <person name="Schuster L."/>
            <person name="Cowan T.M."/>
            <person name="Smanski M.J."/>
            <person name="Chevrette M.G."/>
            <person name="De Carvalho L.P.S."/>
            <person name="Shen B."/>
        </authorList>
    </citation>
    <scope>NUCLEOTIDE SEQUENCE [LARGE SCALE GENOMIC DNA]</scope>
    <source>
        <strain evidence="2 3">NPDC050100</strain>
    </source>
</reference>
<accession>A0ABV3GDQ6</accession>
<dbReference type="Proteomes" id="UP001551675">
    <property type="component" value="Unassembled WGS sequence"/>
</dbReference>
<keyword evidence="1" id="KW-0472">Membrane</keyword>
<dbReference type="Gene3D" id="3.40.50.150">
    <property type="entry name" value="Vaccinia Virus protein VP39"/>
    <property type="match status" value="1"/>
</dbReference>
<feature type="transmembrane region" description="Helical" evidence="1">
    <location>
        <begin position="34"/>
        <end position="56"/>
    </location>
</feature>
<proteinExistence type="predicted"/>
<gene>
    <name evidence="2" type="ORF">AB0I59_14120</name>
</gene>
<dbReference type="RefSeq" id="WP_358132758.1">
    <property type="nucleotide sequence ID" value="NZ_JBFALK010000006.1"/>
</dbReference>
<evidence type="ECO:0000256" key="1">
    <source>
        <dbReference type="SAM" id="Phobius"/>
    </source>
</evidence>
<keyword evidence="1" id="KW-0812">Transmembrane</keyword>